<dbReference type="Gene3D" id="3.40.50.12370">
    <property type="match status" value="1"/>
</dbReference>
<feature type="non-terminal residue" evidence="1">
    <location>
        <position position="177"/>
    </location>
</feature>
<name>B9TKE0_RICCO</name>
<dbReference type="EMBL" id="EQ985131">
    <property type="protein sequence ID" value="EEF23675.1"/>
    <property type="molecule type" value="Genomic_DNA"/>
</dbReference>
<dbReference type="SUPFAM" id="SSF52402">
    <property type="entry name" value="Adenine nucleotide alpha hydrolases-like"/>
    <property type="match status" value="1"/>
</dbReference>
<protein>
    <recommendedName>
        <fullName evidence="3">UspA domain-containing protein</fullName>
    </recommendedName>
</protein>
<evidence type="ECO:0000313" key="2">
    <source>
        <dbReference type="Proteomes" id="UP000008311"/>
    </source>
</evidence>
<gene>
    <name evidence="1" type="ORF">RCOM_2052450</name>
</gene>
<dbReference type="InParanoid" id="B9TKE0"/>
<sequence length="177" mass="18945">MYKTILVHVDGSAQQESRLRAAALLANEHEAHLVGSAVTGFSWRSYVVLAGSLGAGMIVEDFENLRRAAGTQLDQFKAQASRLGVQSLEARLVEEEAQFALLLQSRYADLVVVSQGSDPDAASPARISGLPEHLALRGTRPVLVVPDNYRGRPLASTVVVGWDGSMQAIRAINAALP</sequence>
<keyword evidence="2" id="KW-1185">Reference proteome</keyword>
<dbReference type="AlphaFoldDB" id="B9TKE0"/>
<evidence type="ECO:0000313" key="1">
    <source>
        <dbReference type="EMBL" id="EEF23675.1"/>
    </source>
</evidence>
<organism evidence="1 2">
    <name type="scientific">Ricinus communis</name>
    <name type="common">Castor bean</name>
    <dbReference type="NCBI Taxonomy" id="3988"/>
    <lineage>
        <taxon>Eukaryota</taxon>
        <taxon>Viridiplantae</taxon>
        <taxon>Streptophyta</taxon>
        <taxon>Embryophyta</taxon>
        <taxon>Tracheophyta</taxon>
        <taxon>Spermatophyta</taxon>
        <taxon>Magnoliopsida</taxon>
        <taxon>eudicotyledons</taxon>
        <taxon>Gunneridae</taxon>
        <taxon>Pentapetalae</taxon>
        <taxon>rosids</taxon>
        <taxon>fabids</taxon>
        <taxon>Malpighiales</taxon>
        <taxon>Euphorbiaceae</taxon>
        <taxon>Acalyphoideae</taxon>
        <taxon>Acalypheae</taxon>
        <taxon>Ricinus</taxon>
    </lineage>
</organism>
<accession>B9TKE0</accession>
<evidence type="ECO:0008006" key="3">
    <source>
        <dbReference type="Google" id="ProtNLM"/>
    </source>
</evidence>
<reference evidence="2" key="1">
    <citation type="journal article" date="2010" name="Nat. Biotechnol.">
        <title>Draft genome sequence of the oilseed species Ricinus communis.</title>
        <authorList>
            <person name="Chan A.P."/>
            <person name="Crabtree J."/>
            <person name="Zhao Q."/>
            <person name="Lorenzi H."/>
            <person name="Orvis J."/>
            <person name="Puiu D."/>
            <person name="Melake-Berhan A."/>
            <person name="Jones K.M."/>
            <person name="Redman J."/>
            <person name="Chen G."/>
            <person name="Cahoon E.B."/>
            <person name="Gedil M."/>
            <person name="Stanke M."/>
            <person name="Haas B.J."/>
            <person name="Wortman J.R."/>
            <person name="Fraser-Liggett C.M."/>
            <person name="Ravel J."/>
            <person name="Rabinowicz P.D."/>
        </authorList>
    </citation>
    <scope>NUCLEOTIDE SEQUENCE [LARGE SCALE GENOMIC DNA]</scope>
    <source>
        <strain evidence="2">cv. Hale</strain>
    </source>
</reference>
<dbReference type="Proteomes" id="UP000008311">
    <property type="component" value="Unassembled WGS sequence"/>
</dbReference>
<proteinExistence type="predicted"/>